<comment type="caution">
    <text evidence="6">The sequence shown here is derived from an EMBL/GenBank/DDBJ whole genome shotgun (WGS) entry which is preliminary data.</text>
</comment>
<dbReference type="InterPro" id="IPR016461">
    <property type="entry name" value="COMT-like"/>
</dbReference>
<dbReference type="EMBL" id="JACHIR010000001">
    <property type="protein sequence ID" value="MBB5896268.1"/>
    <property type="molecule type" value="Genomic_DNA"/>
</dbReference>
<dbReference type="Gene3D" id="3.40.50.150">
    <property type="entry name" value="Vaccinia Virus protein VP39"/>
    <property type="match status" value="1"/>
</dbReference>
<dbReference type="InterPro" id="IPR001077">
    <property type="entry name" value="COMT_C"/>
</dbReference>
<evidence type="ECO:0000256" key="1">
    <source>
        <dbReference type="ARBA" id="ARBA00022603"/>
    </source>
</evidence>
<evidence type="ECO:0000259" key="5">
    <source>
        <dbReference type="Pfam" id="PF08100"/>
    </source>
</evidence>
<proteinExistence type="predicted"/>
<dbReference type="SUPFAM" id="SSF46785">
    <property type="entry name" value="Winged helix' DNA-binding domain"/>
    <property type="match status" value="1"/>
</dbReference>
<dbReference type="GO" id="GO:0008171">
    <property type="term" value="F:O-methyltransferase activity"/>
    <property type="evidence" value="ECO:0007669"/>
    <property type="project" value="InterPro"/>
</dbReference>
<organism evidence="6 7">
    <name type="scientific">Kutzneria kofuensis</name>
    <dbReference type="NCBI Taxonomy" id="103725"/>
    <lineage>
        <taxon>Bacteria</taxon>
        <taxon>Bacillati</taxon>
        <taxon>Actinomycetota</taxon>
        <taxon>Actinomycetes</taxon>
        <taxon>Pseudonocardiales</taxon>
        <taxon>Pseudonocardiaceae</taxon>
        <taxon>Kutzneria</taxon>
    </lineage>
</organism>
<feature type="domain" description="O-methyltransferase dimerisation" evidence="5">
    <location>
        <begin position="33"/>
        <end position="93"/>
    </location>
</feature>
<evidence type="ECO:0000259" key="4">
    <source>
        <dbReference type="Pfam" id="PF00891"/>
    </source>
</evidence>
<accession>A0A7W9KPX7</accession>
<dbReference type="InterPro" id="IPR036390">
    <property type="entry name" value="WH_DNA-bd_sf"/>
</dbReference>
<evidence type="ECO:0000256" key="2">
    <source>
        <dbReference type="ARBA" id="ARBA00022679"/>
    </source>
</evidence>
<sequence length="338" mass="37783">MALLDQIWQRLTPAAIRPVPAFMTDFLSAWGFRAVCVAFKYRVFDSLAVSPKTPAVLAEETGTHAGGMALLLDALDCLGYVRKRDGRYENTPMVERLRETISLGIPYFEKIAFRDWEHLETQLKDGRGVRPVWFGGDWKIFQDGMVSLARMNIDEVLRKVKVGRSARRLLDLGGGHGLYSIAFCRRYRRLDAVVFDVPQVEKIVTRTVAEHGMQDRVKFRGGDFFVDELDPSDVTLLFNLIHSKSEEDNLEMIRRVADSLAPGGTAVLLDQFPSPKLGKVGYAYGSLMALSMFSAAGQRTYQPDEVSGWFTKVGLTDVKFLPIRSAPGNALVVGRKEG</sequence>
<keyword evidence="1" id="KW-0489">Methyltransferase</keyword>
<dbReference type="Proteomes" id="UP000585638">
    <property type="component" value="Unassembled WGS sequence"/>
</dbReference>
<dbReference type="AlphaFoldDB" id="A0A7W9KPX7"/>
<dbReference type="Pfam" id="PF00891">
    <property type="entry name" value="Methyltransf_2"/>
    <property type="match status" value="1"/>
</dbReference>
<dbReference type="PROSITE" id="PS51683">
    <property type="entry name" value="SAM_OMT_II"/>
    <property type="match status" value="1"/>
</dbReference>
<dbReference type="GO" id="GO:0032259">
    <property type="term" value="P:methylation"/>
    <property type="evidence" value="ECO:0007669"/>
    <property type="project" value="UniProtKB-KW"/>
</dbReference>
<evidence type="ECO:0000313" key="7">
    <source>
        <dbReference type="Proteomes" id="UP000585638"/>
    </source>
</evidence>
<feature type="domain" description="O-methyltransferase C-terminal" evidence="4">
    <location>
        <begin position="140"/>
        <end position="297"/>
    </location>
</feature>
<keyword evidence="3" id="KW-0949">S-adenosyl-L-methionine</keyword>
<dbReference type="PANTHER" id="PTHR43712">
    <property type="entry name" value="PUTATIVE (AFU_ORTHOLOGUE AFUA_4G14580)-RELATED"/>
    <property type="match status" value="1"/>
</dbReference>
<dbReference type="PANTHER" id="PTHR43712:SF2">
    <property type="entry name" value="O-METHYLTRANSFERASE CICE"/>
    <property type="match status" value="1"/>
</dbReference>
<reference evidence="6 7" key="1">
    <citation type="submission" date="2020-08" db="EMBL/GenBank/DDBJ databases">
        <title>Sequencing the genomes of 1000 actinobacteria strains.</title>
        <authorList>
            <person name="Klenk H.-P."/>
        </authorList>
    </citation>
    <scope>NUCLEOTIDE SEQUENCE [LARGE SCALE GENOMIC DNA]</scope>
    <source>
        <strain evidence="6 7">DSM 43851</strain>
    </source>
</reference>
<evidence type="ECO:0000256" key="3">
    <source>
        <dbReference type="ARBA" id="ARBA00022691"/>
    </source>
</evidence>
<dbReference type="SUPFAM" id="SSF53335">
    <property type="entry name" value="S-adenosyl-L-methionine-dependent methyltransferases"/>
    <property type="match status" value="1"/>
</dbReference>
<dbReference type="Pfam" id="PF08100">
    <property type="entry name" value="Dimerisation"/>
    <property type="match status" value="1"/>
</dbReference>
<dbReference type="RefSeq" id="WP_184867952.1">
    <property type="nucleotide sequence ID" value="NZ_BAAAWY010000101.1"/>
</dbReference>
<protein>
    <submittedName>
        <fullName evidence="6">Uncharacterized protein</fullName>
    </submittedName>
</protein>
<keyword evidence="2" id="KW-0808">Transferase</keyword>
<keyword evidence="7" id="KW-1185">Reference proteome</keyword>
<dbReference type="Gene3D" id="1.10.10.10">
    <property type="entry name" value="Winged helix-like DNA-binding domain superfamily/Winged helix DNA-binding domain"/>
    <property type="match status" value="1"/>
</dbReference>
<dbReference type="InterPro" id="IPR029063">
    <property type="entry name" value="SAM-dependent_MTases_sf"/>
</dbReference>
<gene>
    <name evidence="6" type="ORF">BJ998_007464</name>
</gene>
<dbReference type="InterPro" id="IPR012967">
    <property type="entry name" value="COMT_dimerisation"/>
</dbReference>
<name>A0A7W9KPX7_9PSEU</name>
<evidence type="ECO:0000313" key="6">
    <source>
        <dbReference type="EMBL" id="MBB5896268.1"/>
    </source>
</evidence>
<dbReference type="InterPro" id="IPR036388">
    <property type="entry name" value="WH-like_DNA-bd_sf"/>
</dbReference>
<dbReference type="GO" id="GO:0046983">
    <property type="term" value="F:protein dimerization activity"/>
    <property type="evidence" value="ECO:0007669"/>
    <property type="project" value="InterPro"/>
</dbReference>